<evidence type="ECO:0000256" key="6">
    <source>
        <dbReference type="ARBA" id="ARBA00022692"/>
    </source>
</evidence>
<accession>A0A090AQ22</accession>
<evidence type="ECO:0000256" key="2">
    <source>
        <dbReference type="ARBA" id="ARBA00021549"/>
    </source>
</evidence>
<dbReference type="NCBIfam" id="TIGR01708">
    <property type="entry name" value="typeII_sec_gspH"/>
    <property type="match status" value="1"/>
</dbReference>
<organism evidence="12 13">
    <name type="scientific">Thioploca ingrica</name>
    <dbReference type="NCBI Taxonomy" id="40754"/>
    <lineage>
        <taxon>Bacteria</taxon>
        <taxon>Pseudomonadati</taxon>
        <taxon>Pseudomonadota</taxon>
        <taxon>Gammaproteobacteria</taxon>
        <taxon>Thiotrichales</taxon>
        <taxon>Thiotrichaceae</taxon>
        <taxon>Thioploca</taxon>
    </lineage>
</organism>
<proteinExistence type="inferred from homology"/>
<dbReference type="GO" id="GO:0005886">
    <property type="term" value="C:plasma membrane"/>
    <property type="evidence" value="ECO:0007669"/>
    <property type="project" value="UniProtKB-SubCell"/>
</dbReference>
<evidence type="ECO:0000256" key="7">
    <source>
        <dbReference type="ARBA" id="ARBA00022989"/>
    </source>
</evidence>
<dbReference type="GO" id="GO:0015627">
    <property type="term" value="C:type II protein secretion system complex"/>
    <property type="evidence" value="ECO:0007669"/>
    <property type="project" value="InterPro"/>
</dbReference>
<reference evidence="12 13" key="1">
    <citation type="journal article" date="2014" name="ISME J.">
        <title>Ecophysiology of Thioploca ingrica as revealed by the complete genome sequence supplemented with proteomic evidence.</title>
        <authorList>
            <person name="Kojima H."/>
            <person name="Ogura Y."/>
            <person name="Yamamoto N."/>
            <person name="Togashi T."/>
            <person name="Mori H."/>
            <person name="Watanabe T."/>
            <person name="Nemoto F."/>
            <person name="Kurokawa K."/>
            <person name="Hayashi T."/>
            <person name="Fukui M."/>
        </authorList>
    </citation>
    <scope>NUCLEOTIDE SEQUENCE [LARGE SCALE GENOMIC DNA]</scope>
</reference>
<dbReference type="Gene3D" id="3.55.40.10">
    <property type="entry name" value="minor pseudopilin epsh domain"/>
    <property type="match status" value="1"/>
</dbReference>
<evidence type="ECO:0000256" key="10">
    <source>
        <dbReference type="ARBA" id="ARBA00030775"/>
    </source>
</evidence>
<feature type="domain" description="General secretion pathway GspH" evidence="11">
    <location>
        <begin position="29"/>
        <end position="141"/>
    </location>
</feature>
<evidence type="ECO:0000256" key="5">
    <source>
        <dbReference type="ARBA" id="ARBA00022519"/>
    </source>
</evidence>
<keyword evidence="8" id="KW-0472">Membrane</keyword>
<dbReference type="SUPFAM" id="SSF54523">
    <property type="entry name" value="Pili subunits"/>
    <property type="match status" value="1"/>
</dbReference>
<dbReference type="InterPro" id="IPR022346">
    <property type="entry name" value="T2SS_GspH"/>
</dbReference>
<dbReference type="GO" id="GO:0015628">
    <property type="term" value="P:protein secretion by the type II secretion system"/>
    <property type="evidence" value="ECO:0007669"/>
    <property type="project" value="InterPro"/>
</dbReference>
<dbReference type="PRINTS" id="PR00885">
    <property type="entry name" value="BCTERIALGSPH"/>
</dbReference>
<evidence type="ECO:0000256" key="9">
    <source>
        <dbReference type="ARBA" id="ARBA00025772"/>
    </source>
</evidence>
<evidence type="ECO:0000313" key="12">
    <source>
        <dbReference type="EMBL" id="BAP57695.1"/>
    </source>
</evidence>
<dbReference type="AlphaFoldDB" id="A0A090AQ22"/>
<dbReference type="STRING" id="40754.THII_3398"/>
<comment type="similarity">
    <text evidence="9">Belongs to the GSP H family.</text>
</comment>
<comment type="subcellular location">
    <subcellularLocation>
        <location evidence="1">Cell inner membrane</location>
        <topology evidence="1">Single-pass membrane protein</topology>
    </subcellularLocation>
</comment>
<dbReference type="Pfam" id="PF12019">
    <property type="entry name" value="GspH"/>
    <property type="match status" value="1"/>
</dbReference>
<sequence>MVVLIIMGVVLSFVTLSVGNGKQTQLQQEAQRLASLLTLASQEAILQAKEFGVAFTPEGYRFYEWQGQKWQALNNDDLFHFRTLPPTIQLVFYLESEPLQLEKKVDQPQLLLLSSGEFTPFEVRLMTKSNTRGYYQLTGNTIGRINIQPIEF</sequence>
<dbReference type="Proteomes" id="UP000031623">
    <property type="component" value="Chromosome"/>
</dbReference>
<evidence type="ECO:0000313" key="13">
    <source>
        <dbReference type="Proteomes" id="UP000031623"/>
    </source>
</evidence>
<protein>
    <recommendedName>
        <fullName evidence="2">Type II secretion system protein H</fullName>
    </recommendedName>
    <alternativeName>
        <fullName evidence="10">General secretion pathway protein H</fullName>
    </alternativeName>
</protein>
<evidence type="ECO:0000256" key="3">
    <source>
        <dbReference type="ARBA" id="ARBA00022475"/>
    </source>
</evidence>
<keyword evidence="5" id="KW-0997">Cell inner membrane</keyword>
<keyword evidence="3" id="KW-1003">Cell membrane</keyword>
<keyword evidence="13" id="KW-1185">Reference proteome</keyword>
<dbReference type="HOGENOM" id="CLU_111963_1_0_6"/>
<dbReference type="InterPro" id="IPR002416">
    <property type="entry name" value="T2SS_protein-GspH"/>
</dbReference>
<keyword evidence="6" id="KW-0812">Transmembrane</keyword>
<name>A0A090AQ22_9GAMM</name>
<evidence type="ECO:0000256" key="1">
    <source>
        <dbReference type="ARBA" id="ARBA00004377"/>
    </source>
</evidence>
<keyword evidence="7" id="KW-1133">Transmembrane helix</keyword>
<dbReference type="KEGG" id="tig:THII_3398"/>
<gene>
    <name evidence="12" type="ORF">THII_3398</name>
</gene>
<dbReference type="InterPro" id="IPR049875">
    <property type="entry name" value="TypeII_GspH"/>
</dbReference>
<dbReference type="EMBL" id="AP014633">
    <property type="protein sequence ID" value="BAP57695.1"/>
    <property type="molecule type" value="Genomic_DNA"/>
</dbReference>
<dbReference type="InterPro" id="IPR045584">
    <property type="entry name" value="Pilin-like"/>
</dbReference>
<evidence type="ECO:0000256" key="8">
    <source>
        <dbReference type="ARBA" id="ARBA00023136"/>
    </source>
</evidence>
<evidence type="ECO:0000259" key="11">
    <source>
        <dbReference type="Pfam" id="PF12019"/>
    </source>
</evidence>
<evidence type="ECO:0000256" key="4">
    <source>
        <dbReference type="ARBA" id="ARBA00022481"/>
    </source>
</evidence>
<keyword evidence="4" id="KW-0488">Methylation</keyword>